<feature type="compositionally biased region" description="Polar residues" evidence="1">
    <location>
        <begin position="1007"/>
        <end position="1024"/>
    </location>
</feature>
<feature type="compositionally biased region" description="Low complexity" evidence="1">
    <location>
        <begin position="696"/>
        <end position="714"/>
    </location>
</feature>
<feature type="compositionally biased region" description="Acidic residues" evidence="1">
    <location>
        <begin position="335"/>
        <end position="344"/>
    </location>
</feature>
<feature type="region of interest" description="Disordered" evidence="1">
    <location>
        <begin position="1"/>
        <end position="179"/>
    </location>
</feature>
<feature type="compositionally biased region" description="Acidic residues" evidence="1">
    <location>
        <begin position="18"/>
        <end position="46"/>
    </location>
</feature>
<evidence type="ECO:0000313" key="3">
    <source>
        <dbReference type="EMBL" id="MBW37778.1"/>
    </source>
</evidence>
<feature type="compositionally biased region" description="Low complexity" evidence="1">
    <location>
        <begin position="1050"/>
        <end position="1064"/>
    </location>
</feature>
<feature type="region of interest" description="Disordered" evidence="1">
    <location>
        <begin position="696"/>
        <end position="749"/>
    </location>
</feature>
<dbReference type="AlphaFoldDB" id="A0A2M4AAW4"/>
<dbReference type="PANTHER" id="PTHR16156:SF10">
    <property type="entry name" value="AFTIPHILIN-RELATED"/>
    <property type="match status" value="1"/>
</dbReference>
<name>A0A2M4AAW4_9DIPT</name>
<dbReference type="GO" id="GO:0032588">
    <property type="term" value="C:trans-Golgi network membrane"/>
    <property type="evidence" value="ECO:0007669"/>
    <property type="project" value="InterPro"/>
</dbReference>
<dbReference type="InterPro" id="IPR046359">
    <property type="entry name" value="Aftin-like"/>
</dbReference>
<dbReference type="PANTHER" id="PTHR16156">
    <property type="entry name" value="AFTIPHILIN A-RELATED"/>
    <property type="match status" value="1"/>
</dbReference>
<sequence>MSSQIPPLVCHTPPPIDFDLEDEEEVEEVEDDDDYAPDIPDDDDFGDFATVPVAMDHPLPPEVVIESREREEEITPPPHSSAATPTTETTARAEQTRNSDDGDSIPSLVLSPNRTPCNEQDADADDADVEDIDFQPFPSSTQQPEPPPEDCISLPSLHLDTELSKSEDDDNVPVPLQLSASGSAIDTEIDLPAEAAAAAAAERTTPVIQEGAGRFDDNTENDFTDFTTASNERSSVVLEIPTANDVSFELDDFAQLESTPSADSNFVSQQSRGDFATFDADFSKFDSFQASFPATGDGGEGSGLPKTTPTVDEGGKHLSIGEQGSASGRKPIDPLPDDDFDDFQEFATFESANHATETFPTGSSTSSNRELQQQQPVQAMKATAQAQDSVTLQQDTPGFEEDAEDDDEFGEFSDFKQSTTIPTNAAVTAVPAFSMERVHALLEAMFPTTASDAPTTTDTGQQSWSSIPENMLHSQLQDFDNTNAVSYQHSKSSSSKALVTALGIDSRNIMYGPKWNSSMPRFAANLSFNPLEPLKPSAVLLPKEANSNEKFAGGTTLSKHTASASYAAEALQPSVAGSSVPAAQFDWNSSGLVNPLEGVQEMLQKATPGQPTDGAKGEILDSKVAEDAGPPAADDIAVTNPSVAAYNSSSPGPSVMLALPLDGDDEDVRSLDFANTPGSSSAQYTGPSLSQAIVDQIPQQQQQQQQYPASQQQQPMSIPISTFHGSSNSSSSGSSSNSNSCPTSSSSVPVMRTIKLPETHIFTPSRGGTPVSRDITDRDIVVREYHDVEYSLESRAGSRKETELDEFNDFQSAVGVGHTPIVPAASGYSRPVIGRSPTEELEHHRQESQPSIESANGPSVDKRDDTFDEDDEFTDFQAAPTIPASILPPTVHPINKPVSSVQANRSNTSSPVMLLSPAILLPQQTGSNEGTREAQGQNVAQINWPEPGVDPDELARFEAAFAKPVTGPVQPHSNLTGAGSASNQNPQITTSVSKVKSGQEEDEWTDFMSSKPVTARSMPTSASGATAVHSTSSAQVVSSAAQEEWTDFISSTPSAGTGSTSQGGRLSSSHNHFNYSRPSAAKPLNSWSQPQLPPPQFNSWNSNSLYYNPMSSLSMQSPQHPRPSPATTPNSHYAAGPPVNLPYQQQAPGAYPQLASVRYGNPPQQQQMAPAVNLLPELSFITPHSSSGVGGRLGPSGGPPSQHTKPAAAAAHSFLSNVISSNSFAKK</sequence>
<dbReference type="InterPro" id="IPR029205">
    <property type="entry name" value="Clathrin-bd"/>
</dbReference>
<feature type="compositionally biased region" description="Polar residues" evidence="1">
    <location>
        <begin position="971"/>
        <end position="996"/>
    </location>
</feature>
<feature type="compositionally biased region" description="Low complexity" evidence="1">
    <location>
        <begin position="1025"/>
        <end position="1042"/>
    </location>
</feature>
<proteinExistence type="predicted"/>
<reference evidence="3" key="1">
    <citation type="submission" date="2018-01" db="EMBL/GenBank/DDBJ databases">
        <title>An insight into the sialome of Amazonian anophelines.</title>
        <authorList>
            <person name="Ribeiro J.M."/>
            <person name="Scarpassa V."/>
            <person name="Calvo E."/>
        </authorList>
    </citation>
    <scope>NUCLEOTIDE SEQUENCE</scope>
    <source>
        <tissue evidence="3">Salivary glands</tissue>
    </source>
</reference>
<feature type="compositionally biased region" description="Low complexity" evidence="1">
    <location>
        <begin position="80"/>
        <end position="93"/>
    </location>
</feature>
<feature type="region of interest" description="Disordered" evidence="1">
    <location>
        <begin position="202"/>
        <end position="222"/>
    </location>
</feature>
<feature type="compositionally biased region" description="Polar residues" evidence="1">
    <location>
        <begin position="1065"/>
        <end position="1077"/>
    </location>
</feature>
<dbReference type="Pfam" id="PF15045">
    <property type="entry name" value="Clathrin_bdg"/>
    <property type="match status" value="1"/>
</dbReference>
<organism evidence="3">
    <name type="scientific">Anopheles triannulatus</name>
    <dbReference type="NCBI Taxonomy" id="58253"/>
    <lineage>
        <taxon>Eukaryota</taxon>
        <taxon>Metazoa</taxon>
        <taxon>Ecdysozoa</taxon>
        <taxon>Arthropoda</taxon>
        <taxon>Hexapoda</taxon>
        <taxon>Insecta</taxon>
        <taxon>Pterygota</taxon>
        <taxon>Neoptera</taxon>
        <taxon>Endopterygota</taxon>
        <taxon>Diptera</taxon>
        <taxon>Nematocera</taxon>
        <taxon>Culicoidea</taxon>
        <taxon>Culicidae</taxon>
        <taxon>Anophelinae</taxon>
        <taxon>Anopheles</taxon>
    </lineage>
</organism>
<dbReference type="GO" id="GO:0030121">
    <property type="term" value="C:AP-1 adaptor complex"/>
    <property type="evidence" value="ECO:0007669"/>
    <property type="project" value="TreeGrafter"/>
</dbReference>
<evidence type="ECO:0000256" key="1">
    <source>
        <dbReference type="SAM" id="MobiDB-lite"/>
    </source>
</evidence>
<feature type="region of interest" description="Disordered" evidence="1">
    <location>
        <begin position="289"/>
        <end position="408"/>
    </location>
</feature>
<dbReference type="GO" id="GO:0030276">
    <property type="term" value="F:clathrin binding"/>
    <property type="evidence" value="ECO:0007669"/>
    <property type="project" value="InterPro"/>
</dbReference>
<feature type="domain" description="Aftiphilin clathrin-binding box" evidence="2">
    <location>
        <begin position="472"/>
        <end position="536"/>
    </location>
</feature>
<feature type="region of interest" description="Disordered" evidence="1">
    <location>
        <begin position="965"/>
        <end position="1099"/>
    </location>
</feature>
<feature type="compositionally biased region" description="Polar residues" evidence="1">
    <location>
        <begin position="384"/>
        <end position="396"/>
    </location>
</feature>
<feature type="compositionally biased region" description="Basic and acidic residues" evidence="1">
    <location>
        <begin position="837"/>
        <end position="847"/>
    </location>
</feature>
<feature type="compositionally biased region" description="Acidic residues" evidence="1">
    <location>
        <begin position="398"/>
        <end position="408"/>
    </location>
</feature>
<feature type="compositionally biased region" description="Polar residues" evidence="1">
    <location>
        <begin position="848"/>
        <end position="857"/>
    </location>
</feature>
<feature type="compositionally biased region" description="Acidic residues" evidence="1">
    <location>
        <begin position="120"/>
        <end position="133"/>
    </location>
</feature>
<accession>A0A2M4AAW4</accession>
<protein>
    <submittedName>
        <fullName evidence="3">Putative clathrin-binding box of aftiphilin</fullName>
    </submittedName>
</protein>
<feature type="compositionally biased region" description="Low complexity" evidence="1">
    <location>
        <begin position="726"/>
        <end position="747"/>
    </location>
</feature>
<feature type="region of interest" description="Disordered" evidence="1">
    <location>
        <begin position="1183"/>
        <end position="1209"/>
    </location>
</feature>
<feature type="compositionally biased region" description="Polar residues" evidence="1">
    <location>
        <begin position="715"/>
        <end position="725"/>
    </location>
</feature>
<feature type="compositionally biased region" description="Low complexity" evidence="1">
    <location>
        <begin position="134"/>
        <end position="143"/>
    </location>
</feature>
<feature type="compositionally biased region" description="Polar residues" evidence="1">
    <location>
        <begin position="350"/>
        <end position="377"/>
    </location>
</feature>
<feature type="region of interest" description="Disordered" evidence="1">
    <location>
        <begin position="1111"/>
        <end position="1146"/>
    </location>
</feature>
<dbReference type="EMBL" id="GGFK01004457">
    <property type="protein sequence ID" value="MBW37778.1"/>
    <property type="molecule type" value="Transcribed_RNA"/>
</dbReference>
<evidence type="ECO:0000259" key="2">
    <source>
        <dbReference type="Pfam" id="PF15045"/>
    </source>
</evidence>
<feature type="region of interest" description="Disordered" evidence="1">
    <location>
        <begin position="825"/>
        <end position="868"/>
    </location>
</feature>